<accession>A0A9P6C027</accession>
<feature type="compositionally biased region" description="Polar residues" evidence="1">
    <location>
        <begin position="150"/>
        <end position="166"/>
    </location>
</feature>
<evidence type="ECO:0000313" key="2">
    <source>
        <dbReference type="EMBL" id="KAF9444160.1"/>
    </source>
</evidence>
<sequence>MVAPVSFKRASNFTISGGNFGEVEGDVVTVNSNDTRSLRHLVEQLDLDGRHPRRLRESSRQRRTQSFRPVSRSSISSEHSMDSEYSNNGGASVHPHSHYSSVPTPTNAHRDVPIHPVVPPTNTLGLDGVPPLENHFQPARRSHREPNARHYNSQMQPRTDSTTSTLPPYPGRSRPPSQGSRDPTHVMATAESYRPPSSYTRPSPASTHTTLRQRVLQPIPLPMRNVGVTTHTRSATPPVVAPTPLQEPALRQRATPHTQSPFPGHFPPPITGTASSLPPHIHAPRPTFATNVVRQASHFSPRSTDIREVRGSPFTSGYLGEGSADFNSDHYQQVLRGDYVDHDQRGHRVVPPYGQQYTAVPVPPSAAVPSQGHGYVASPASDGGAPQPQWTYWDGVGWRWCR</sequence>
<comment type="caution">
    <text evidence="2">The sequence shown here is derived from an EMBL/GenBank/DDBJ whole genome shotgun (WGS) entry which is preliminary data.</text>
</comment>
<reference evidence="2" key="1">
    <citation type="submission" date="2020-11" db="EMBL/GenBank/DDBJ databases">
        <authorList>
            <consortium name="DOE Joint Genome Institute"/>
            <person name="Ahrendt S."/>
            <person name="Riley R."/>
            <person name="Andreopoulos W."/>
            <person name="Labutti K."/>
            <person name="Pangilinan J."/>
            <person name="Ruiz-Duenas F.J."/>
            <person name="Barrasa J.M."/>
            <person name="Sanchez-Garcia M."/>
            <person name="Camarero S."/>
            <person name="Miyauchi S."/>
            <person name="Serrano A."/>
            <person name="Linde D."/>
            <person name="Babiker R."/>
            <person name="Drula E."/>
            <person name="Ayuso-Fernandez I."/>
            <person name="Pacheco R."/>
            <person name="Padilla G."/>
            <person name="Ferreira P."/>
            <person name="Barriuso J."/>
            <person name="Kellner H."/>
            <person name="Castanera R."/>
            <person name="Alfaro M."/>
            <person name="Ramirez L."/>
            <person name="Pisabarro A.G."/>
            <person name="Kuo A."/>
            <person name="Tritt A."/>
            <person name="Lipzen A."/>
            <person name="He G."/>
            <person name="Yan M."/>
            <person name="Ng V."/>
            <person name="Cullen D."/>
            <person name="Martin F."/>
            <person name="Rosso M.-N."/>
            <person name="Henrissat B."/>
            <person name="Hibbett D."/>
            <person name="Martinez A.T."/>
            <person name="Grigoriev I.V."/>
        </authorList>
    </citation>
    <scope>NUCLEOTIDE SEQUENCE</scope>
    <source>
        <strain evidence="2">MF-IS2</strain>
    </source>
</reference>
<name>A0A9P6C027_9AGAR</name>
<feature type="compositionally biased region" description="Basic and acidic residues" evidence="1">
    <location>
        <begin position="43"/>
        <end position="60"/>
    </location>
</feature>
<protein>
    <submittedName>
        <fullName evidence="2">Uncharacterized protein</fullName>
    </submittedName>
</protein>
<feature type="region of interest" description="Disordered" evidence="1">
    <location>
        <begin position="43"/>
        <end position="210"/>
    </location>
</feature>
<keyword evidence="3" id="KW-1185">Reference proteome</keyword>
<proteinExistence type="predicted"/>
<dbReference type="EMBL" id="MU151398">
    <property type="protein sequence ID" value="KAF9444160.1"/>
    <property type="molecule type" value="Genomic_DNA"/>
</dbReference>
<feature type="compositionally biased region" description="Low complexity" evidence="1">
    <location>
        <begin position="64"/>
        <end position="106"/>
    </location>
</feature>
<evidence type="ECO:0000313" key="3">
    <source>
        <dbReference type="Proteomes" id="UP000807342"/>
    </source>
</evidence>
<dbReference type="Proteomes" id="UP000807342">
    <property type="component" value="Unassembled WGS sequence"/>
</dbReference>
<feature type="region of interest" description="Disordered" evidence="1">
    <location>
        <begin position="251"/>
        <end position="283"/>
    </location>
</feature>
<feature type="compositionally biased region" description="Low complexity" evidence="1">
    <location>
        <begin position="192"/>
        <end position="207"/>
    </location>
</feature>
<organism evidence="2 3">
    <name type="scientific">Macrolepiota fuliginosa MF-IS2</name>
    <dbReference type="NCBI Taxonomy" id="1400762"/>
    <lineage>
        <taxon>Eukaryota</taxon>
        <taxon>Fungi</taxon>
        <taxon>Dikarya</taxon>
        <taxon>Basidiomycota</taxon>
        <taxon>Agaricomycotina</taxon>
        <taxon>Agaricomycetes</taxon>
        <taxon>Agaricomycetidae</taxon>
        <taxon>Agaricales</taxon>
        <taxon>Agaricineae</taxon>
        <taxon>Agaricaceae</taxon>
        <taxon>Macrolepiota</taxon>
    </lineage>
</organism>
<dbReference type="AlphaFoldDB" id="A0A9P6C027"/>
<gene>
    <name evidence="2" type="ORF">P691DRAFT_763638</name>
</gene>
<evidence type="ECO:0000256" key="1">
    <source>
        <dbReference type="SAM" id="MobiDB-lite"/>
    </source>
</evidence>